<name>A0A0E9R5H2_ANGAN</name>
<reference evidence="1" key="2">
    <citation type="journal article" date="2015" name="Fish Shellfish Immunol.">
        <title>Early steps in the European eel (Anguilla anguilla)-Vibrio vulnificus interaction in the gills: Role of the RtxA13 toxin.</title>
        <authorList>
            <person name="Callol A."/>
            <person name="Pajuelo D."/>
            <person name="Ebbesson L."/>
            <person name="Teles M."/>
            <person name="MacKenzie S."/>
            <person name="Amaro C."/>
        </authorList>
    </citation>
    <scope>NUCLEOTIDE SEQUENCE</scope>
</reference>
<proteinExistence type="predicted"/>
<dbReference type="AlphaFoldDB" id="A0A0E9R5H2"/>
<accession>A0A0E9R5H2</accession>
<evidence type="ECO:0000313" key="1">
    <source>
        <dbReference type="EMBL" id="JAH24017.1"/>
    </source>
</evidence>
<dbReference type="EMBL" id="GBXM01084560">
    <property type="protein sequence ID" value="JAH24017.1"/>
    <property type="molecule type" value="Transcribed_RNA"/>
</dbReference>
<sequence>MVQSGISKEEEYWKLSVYIGTKTLIRLCTQFRICNQTVHLWLK</sequence>
<reference evidence="1" key="1">
    <citation type="submission" date="2014-11" db="EMBL/GenBank/DDBJ databases">
        <authorList>
            <person name="Amaro Gonzalez C."/>
        </authorList>
    </citation>
    <scope>NUCLEOTIDE SEQUENCE</scope>
</reference>
<organism evidence="1">
    <name type="scientific">Anguilla anguilla</name>
    <name type="common">European freshwater eel</name>
    <name type="synonym">Muraena anguilla</name>
    <dbReference type="NCBI Taxonomy" id="7936"/>
    <lineage>
        <taxon>Eukaryota</taxon>
        <taxon>Metazoa</taxon>
        <taxon>Chordata</taxon>
        <taxon>Craniata</taxon>
        <taxon>Vertebrata</taxon>
        <taxon>Euteleostomi</taxon>
        <taxon>Actinopterygii</taxon>
        <taxon>Neopterygii</taxon>
        <taxon>Teleostei</taxon>
        <taxon>Anguilliformes</taxon>
        <taxon>Anguillidae</taxon>
        <taxon>Anguilla</taxon>
    </lineage>
</organism>
<protein>
    <submittedName>
        <fullName evidence="1">Uncharacterized protein</fullName>
    </submittedName>
</protein>